<feature type="transmembrane region" description="Helical" evidence="1">
    <location>
        <begin position="12"/>
        <end position="29"/>
    </location>
</feature>
<evidence type="ECO:0000313" key="3">
    <source>
        <dbReference type="Proteomes" id="UP000074561"/>
    </source>
</evidence>
<evidence type="ECO:0000256" key="1">
    <source>
        <dbReference type="SAM" id="Phobius"/>
    </source>
</evidence>
<keyword evidence="1" id="KW-1133">Transmembrane helix</keyword>
<dbReference type="KEGG" id="cpra:CPter91_1911"/>
<protein>
    <submittedName>
        <fullName evidence="2">Uncharacterized protein</fullName>
    </submittedName>
</protein>
<keyword evidence="1" id="KW-0472">Membrane</keyword>
<dbReference type="Proteomes" id="UP000074561">
    <property type="component" value="Chromosome"/>
</dbReference>
<accession>A0A127Q2M0</accession>
<name>A0A127Q2M0_9BURK</name>
<sequence length="40" mass="4783">MTPRADRDPQLWYIHSIVSGLYLVNYIQIGQRDLRPLVRQ</sequence>
<keyword evidence="1" id="KW-0812">Transmembrane</keyword>
<evidence type="ECO:0000313" key="2">
    <source>
        <dbReference type="EMBL" id="AMP04284.1"/>
    </source>
</evidence>
<proteinExistence type="predicted"/>
<dbReference type="EMBL" id="CP013234">
    <property type="protein sequence ID" value="AMP04284.1"/>
    <property type="molecule type" value="Genomic_DNA"/>
</dbReference>
<organism evidence="2 3">
    <name type="scientific">Collimonas pratensis</name>
    <dbReference type="NCBI Taxonomy" id="279113"/>
    <lineage>
        <taxon>Bacteria</taxon>
        <taxon>Pseudomonadati</taxon>
        <taxon>Pseudomonadota</taxon>
        <taxon>Betaproteobacteria</taxon>
        <taxon>Burkholderiales</taxon>
        <taxon>Oxalobacteraceae</taxon>
        <taxon>Collimonas</taxon>
    </lineage>
</organism>
<gene>
    <name evidence="2" type="ORF">CPter91_1911</name>
</gene>
<dbReference type="AlphaFoldDB" id="A0A127Q2M0"/>
<reference evidence="2 3" key="1">
    <citation type="submission" date="2015-11" db="EMBL/GenBank/DDBJ databases">
        <title>Exploring the genomic traits of fungus-feeding bacterial genus Collimonas.</title>
        <authorList>
            <person name="Song C."/>
            <person name="Schmidt R."/>
            <person name="de Jager V."/>
            <person name="Krzyzanowska D."/>
            <person name="Jongedijk E."/>
            <person name="Cankar K."/>
            <person name="Beekwilder J."/>
            <person name="van Veen A."/>
            <person name="de Boer W."/>
            <person name="van Veen J.A."/>
            <person name="Garbeva P."/>
        </authorList>
    </citation>
    <scope>NUCLEOTIDE SEQUENCE [LARGE SCALE GENOMIC DNA]</scope>
    <source>
        <strain evidence="2 3">Ter91</strain>
    </source>
</reference>